<evidence type="ECO:0000256" key="2">
    <source>
        <dbReference type="SAM" id="SignalP"/>
    </source>
</evidence>
<dbReference type="EMBL" id="CAKKNE010000005">
    <property type="protein sequence ID" value="CAH0377318.1"/>
    <property type="molecule type" value="Genomic_DNA"/>
</dbReference>
<organism evidence="3 4">
    <name type="scientific">Pelagomonas calceolata</name>
    <dbReference type="NCBI Taxonomy" id="35677"/>
    <lineage>
        <taxon>Eukaryota</taxon>
        <taxon>Sar</taxon>
        <taxon>Stramenopiles</taxon>
        <taxon>Ochrophyta</taxon>
        <taxon>Pelagophyceae</taxon>
        <taxon>Pelagomonadales</taxon>
        <taxon>Pelagomonadaceae</taxon>
        <taxon>Pelagomonas</taxon>
    </lineage>
</organism>
<protein>
    <submittedName>
        <fullName evidence="3">Uncharacterized protein</fullName>
    </submittedName>
</protein>
<name>A0A8J2SZT1_9STRA</name>
<dbReference type="AlphaFoldDB" id="A0A8J2SZT1"/>
<sequence>MRRPAARLLITALTARALEPTQLWPTTQTCVSCRALGMGDYDGGAAIFMAPAATGGTKVEALPVPVGADAAIAMEKALKGQEYGKVQTLTVAQGLVNRDGGVFDNLPYAMGKSKFAKKDLYDRIRGKDWPGRSLKPQNVFSSLKERFGKKAKVRLEDAERDEDQAPYRGAYGFPPVYEDAQSRMFAGYVSPYSLFLEAIGDMLDCDVTSALLEDACPLDDRTDLAGALRLQPRNGSAPLIVECFADEAVGLALAANVDVLTERSLLEVFSRTARFGLERRTSVAPLKMRLQVVDNLEPRIAEAVEADAPETIKSADEYDALGTQGKLRVLVEAEEFKRRKLRLPRPRVINAAGNDAPVDELLIPLLDEAVRRDLAVEAALKRGDIAGAAALMAGKSKRHAARDRAAQASADGDLAGELRARDDEAVYSAIRADITQDEGSYSRFLDKDEWYERQRRRTNGAYDPADDPLLNPPWKSKS</sequence>
<proteinExistence type="predicted"/>
<comment type="caution">
    <text evidence="3">The sequence shown here is derived from an EMBL/GenBank/DDBJ whole genome shotgun (WGS) entry which is preliminary data.</text>
</comment>
<accession>A0A8J2SZT1</accession>
<evidence type="ECO:0000313" key="4">
    <source>
        <dbReference type="Proteomes" id="UP000789595"/>
    </source>
</evidence>
<feature type="region of interest" description="Disordered" evidence="1">
    <location>
        <begin position="456"/>
        <end position="478"/>
    </location>
</feature>
<evidence type="ECO:0000256" key="1">
    <source>
        <dbReference type="SAM" id="MobiDB-lite"/>
    </source>
</evidence>
<evidence type="ECO:0000313" key="3">
    <source>
        <dbReference type="EMBL" id="CAH0377318.1"/>
    </source>
</evidence>
<gene>
    <name evidence="3" type="ORF">PECAL_5P18800</name>
</gene>
<dbReference type="OrthoDB" id="45191at2759"/>
<reference evidence="3" key="1">
    <citation type="submission" date="2021-11" db="EMBL/GenBank/DDBJ databases">
        <authorList>
            <consortium name="Genoscope - CEA"/>
            <person name="William W."/>
        </authorList>
    </citation>
    <scope>NUCLEOTIDE SEQUENCE</scope>
</reference>
<feature type="signal peptide" evidence="2">
    <location>
        <begin position="1"/>
        <end position="17"/>
    </location>
</feature>
<keyword evidence="4" id="KW-1185">Reference proteome</keyword>
<keyword evidence="2" id="KW-0732">Signal</keyword>
<feature type="chain" id="PRO_5035239126" evidence="2">
    <location>
        <begin position="18"/>
        <end position="478"/>
    </location>
</feature>
<dbReference type="Proteomes" id="UP000789595">
    <property type="component" value="Unassembled WGS sequence"/>
</dbReference>